<name>A0A090MQ67_AFIFE</name>
<evidence type="ECO:0000259" key="4">
    <source>
        <dbReference type="PROSITE" id="PS51186"/>
    </source>
</evidence>
<keyword evidence="2" id="KW-0012">Acyltransferase</keyword>
<dbReference type="RefSeq" id="WP_009339679.1">
    <property type="nucleotide sequence ID" value="NZ_CCAZ020000002.1"/>
</dbReference>
<accession>A0A090MQ67</accession>
<comment type="similarity">
    <text evidence="3">Belongs to the acetyltransferase family. RimJ subfamily.</text>
</comment>
<dbReference type="SUPFAM" id="SSF55729">
    <property type="entry name" value="Acyl-CoA N-acyltransferases (Nat)"/>
    <property type="match status" value="1"/>
</dbReference>
<dbReference type="AlphaFoldDB" id="A0A090MQ67"/>
<sequence>MALFRLPLTLPPVLMPRARGLWLRPPAMADYEQWSELRQMSRAYLTPWEPIWPADDLTRAGFRRRLRRYTEDIAEDRSYPFIIIREGDQKLLGAVTLANVRRGIVQSGTIGYWIGEPYARQGYMTAALRVLLPTLFGELHLHRVEAACIPGNLASARVLEKCGFIREGVARRYLCINGSWQDHYLYGLLEDDFVG</sequence>
<dbReference type="InterPro" id="IPR000182">
    <property type="entry name" value="GNAT_dom"/>
</dbReference>
<reference evidence="5 6" key="1">
    <citation type="journal article" date="2014" name="Genome Announc.">
        <title>Genome Sequence of Afipia felis Strain 76713, Isolated in Hospital Water Using an Amoeba Co-Culture Procedure.</title>
        <authorList>
            <person name="Benamar S."/>
            <person name="La Scola B."/>
            <person name="Croce O."/>
        </authorList>
    </citation>
    <scope>NUCLEOTIDE SEQUENCE [LARGE SCALE GENOMIC DNA]</scope>
    <source>
        <strain evidence="5 6">76713</strain>
    </source>
</reference>
<dbReference type="OrthoDB" id="9801669at2"/>
<protein>
    <submittedName>
        <fullName evidence="5">Ribosomal N-acetyltransferase YdaF</fullName>
    </submittedName>
</protein>
<dbReference type="PROSITE" id="PS51186">
    <property type="entry name" value="GNAT"/>
    <property type="match status" value="1"/>
</dbReference>
<evidence type="ECO:0000256" key="3">
    <source>
        <dbReference type="ARBA" id="ARBA00038502"/>
    </source>
</evidence>
<evidence type="ECO:0000313" key="5">
    <source>
        <dbReference type="EMBL" id="CEG09535.1"/>
    </source>
</evidence>
<dbReference type="PANTHER" id="PTHR43792:SF8">
    <property type="entry name" value="[RIBOSOMAL PROTEIN US5]-ALANINE N-ACETYLTRANSFERASE"/>
    <property type="match status" value="1"/>
</dbReference>
<dbReference type="GO" id="GO:0005737">
    <property type="term" value="C:cytoplasm"/>
    <property type="evidence" value="ECO:0007669"/>
    <property type="project" value="TreeGrafter"/>
</dbReference>
<evidence type="ECO:0000256" key="2">
    <source>
        <dbReference type="ARBA" id="ARBA00023315"/>
    </source>
</evidence>
<dbReference type="STRING" id="1035.BN961_02963"/>
<dbReference type="InterPro" id="IPR051531">
    <property type="entry name" value="N-acetyltransferase"/>
</dbReference>
<dbReference type="InterPro" id="IPR016181">
    <property type="entry name" value="Acyl_CoA_acyltransferase"/>
</dbReference>
<dbReference type="EMBL" id="CCAZ020000002">
    <property type="protein sequence ID" value="CEG09535.1"/>
    <property type="molecule type" value="Genomic_DNA"/>
</dbReference>
<organism evidence="5 6">
    <name type="scientific">Afipia felis</name>
    <name type="common">Cat scratch disease bacillus</name>
    <dbReference type="NCBI Taxonomy" id="1035"/>
    <lineage>
        <taxon>Bacteria</taxon>
        <taxon>Pseudomonadati</taxon>
        <taxon>Pseudomonadota</taxon>
        <taxon>Alphaproteobacteria</taxon>
        <taxon>Hyphomicrobiales</taxon>
        <taxon>Nitrobacteraceae</taxon>
        <taxon>Afipia</taxon>
    </lineage>
</organism>
<dbReference type="PANTHER" id="PTHR43792">
    <property type="entry name" value="GNAT FAMILY, PUTATIVE (AFU_ORTHOLOGUE AFUA_3G00765)-RELATED-RELATED"/>
    <property type="match status" value="1"/>
</dbReference>
<evidence type="ECO:0000313" key="6">
    <source>
        <dbReference type="Proteomes" id="UP000035762"/>
    </source>
</evidence>
<dbReference type="Gene3D" id="3.40.630.30">
    <property type="match status" value="1"/>
</dbReference>
<keyword evidence="6" id="KW-1185">Reference proteome</keyword>
<feature type="domain" description="N-acetyltransferase" evidence="4">
    <location>
        <begin position="35"/>
        <end position="191"/>
    </location>
</feature>
<proteinExistence type="inferred from homology"/>
<dbReference type="GO" id="GO:0008999">
    <property type="term" value="F:protein-N-terminal-alanine acetyltransferase activity"/>
    <property type="evidence" value="ECO:0007669"/>
    <property type="project" value="TreeGrafter"/>
</dbReference>
<dbReference type="Proteomes" id="UP000035762">
    <property type="component" value="Unassembled WGS sequence"/>
</dbReference>
<comment type="caution">
    <text evidence="5">The sequence shown here is derived from an EMBL/GenBank/DDBJ whole genome shotgun (WGS) entry which is preliminary data.</text>
</comment>
<dbReference type="Pfam" id="PF13302">
    <property type="entry name" value="Acetyltransf_3"/>
    <property type="match status" value="1"/>
</dbReference>
<keyword evidence="1" id="KW-0808">Transferase</keyword>
<gene>
    <name evidence="5" type="primary">ydaF_2</name>
    <name evidence="5" type="ORF">BN961_02963</name>
</gene>
<evidence type="ECO:0000256" key="1">
    <source>
        <dbReference type="ARBA" id="ARBA00022679"/>
    </source>
</evidence>